<evidence type="ECO:0000313" key="4">
    <source>
        <dbReference type="Proteomes" id="UP000198749"/>
    </source>
</evidence>
<dbReference type="Pfam" id="PF03480">
    <property type="entry name" value="DctP"/>
    <property type="match status" value="1"/>
</dbReference>
<gene>
    <name evidence="3" type="ORF">SAMN03080615_02845</name>
</gene>
<dbReference type="AlphaFoldDB" id="A0A1H9J2N5"/>
<evidence type="ECO:0000256" key="1">
    <source>
        <dbReference type="ARBA" id="ARBA00022729"/>
    </source>
</evidence>
<feature type="signal peptide" evidence="2">
    <location>
        <begin position="1"/>
        <end position="22"/>
    </location>
</feature>
<evidence type="ECO:0000313" key="3">
    <source>
        <dbReference type="EMBL" id="SEQ81140.1"/>
    </source>
</evidence>
<dbReference type="RefSeq" id="WP_091359523.1">
    <property type="nucleotide sequence ID" value="NZ_AP025284.1"/>
</dbReference>
<keyword evidence="1 2" id="KW-0732">Signal</keyword>
<dbReference type="CDD" id="cd13665">
    <property type="entry name" value="PBP2_TRAP_Dctp3_4"/>
    <property type="match status" value="1"/>
</dbReference>
<dbReference type="EMBL" id="FOGB01000008">
    <property type="protein sequence ID" value="SEQ81140.1"/>
    <property type="molecule type" value="Genomic_DNA"/>
</dbReference>
<keyword evidence="4" id="KW-1185">Reference proteome</keyword>
<proteinExistence type="predicted"/>
<dbReference type="InterPro" id="IPR018389">
    <property type="entry name" value="DctP_fam"/>
</dbReference>
<name>A0A1H9J2N5_9GAMM</name>
<organism evidence="3 4">
    <name type="scientific">Amphritea atlantica</name>
    <dbReference type="NCBI Taxonomy" id="355243"/>
    <lineage>
        <taxon>Bacteria</taxon>
        <taxon>Pseudomonadati</taxon>
        <taxon>Pseudomonadota</taxon>
        <taxon>Gammaproteobacteria</taxon>
        <taxon>Oceanospirillales</taxon>
        <taxon>Oceanospirillaceae</taxon>
        <taxon>Amphritea</taxon>
    </lineage>
</organism>
<feature type="chain" id="PRO_5011542836" evidence="2">
    <location>
        <begin position="23"/>
        <end position="339"/>
    </location>
</feature>
<protein>
    <submittedName>
        <fullName evidence="3">TRAP-type C4-dicarboxylate transport system, substrate-binding protein</fullName>
    </submittedName>
</protein>
<dbReference type="Proteomes" id="UP000198749">
    <property type="component" value="Unassembled WGS sequence"/>
</dbReference>
<dbReference type="PANTHER" id="PTHR33376">
    <property type="match status" value="1"/>
</dbReference>
<dbReference type="PANTHER" id="PTHR33376:SF15">
    <property type="entry name" value="BLL6794 PROTEIN"/>
    <property type="match status" value="1"/>
</dbReference>
<reference evidence="4" key="1">
    <citation type="submission" date="2016-10" db="EMBL/GenBank/DDBJ databases">
        <authorList>
            <person name="Varghese N."/>
            <person name="Submissions S."/>
        </authorList>
    </citation>
    <scope>NUCLEOTIDE SEQUENCE [LARGE SCALE GENOMIC DNA]</scope>
    <source>
        <strain evidence="4">DSM 18887</strain>
    </source>
</reference>
<dbReference type="Gene3D" id="3.40.190.170">
    <property type="entry name" value="Bacterial extracellular solute-binding protein, family 7"/>
    <property type="match status" value="1"/>
</dbReference>
<dbReference type="InterPro" id="IPR038404">
    <property type="entry name" value="TRAP_DctP_sf"/>
</dbReference>
<dbReference type="OrthoDB" id="9177965at2"/>
<evidence type="ECO:0000256" key="2">
    <source>
        <dbReference type="SAM" id="SignalP"/>
    </source>
</evidence>
<dbReference type="GO" id="GO:0055085">
    <property type="term" value="P:transmembrane transport"/>
    <property type="evidence" value="ECO:0007669"/>
    <property type="project" value="InterPro"/>
</dbReference>
<dbReference type="NCBIfam" id="NF037995">
    <property type="entry name" value="TRAP_S1"/>
    <property type="match status" value="1"/>
</dbReference>
<dbReference type="STRING" id="355243.SAMN03080615_02845"/>
<sequence>MTKLFPKIALAASLAFATGASSATETLRFAHFWPATSAVNTEVFEVWAKTVEEASNGQIKIDMYPSQTLVKAAKSYDGAVTGLADITGVVQGYSAGRFPLTEIVELPGITASASQGSCILQSLYDSGDVAQEYDDSHVLFMFSTGPAYLHTREKEVKVPADLAGLRMRRPNEVAGSMLAEMGAAPVGIPAPGIYEALERGVVDGLSFPFEAMKIFRINELTNHHVQIPYGSSTFVATMNKRTYENLSPELKKVIDDNSGMKWAMKAAKVFNRLDQEGLAEAKAQGDTIHVVNDPLNDPEWGMPLKNGTEKYLRNIEERGATTAREVYKKATELRSKCEA</sequence>
<accession>A0A1H9J2N5</accession>